<keyword evidence="2" id="KW-0677">Repeat</keyword>
<dbReference type="PANTHER" id="PTHR16017">
    <property type="entry name" value="GASTRULATION DEFECTIVE PROTEIN 1-RELATED"/>
    <property type="match status" value="1"/>
</dbReference>
<dbReference type="InterPro" id="IPR001680">
    <property type="entry name" value="WD40_rpt"/>
</dbReference>
<dbReference type="GO" id="GO:0035861">
    <property type="term" value="C:site of double-strand break"/>
    <property type="evidence" value="ECO:0007669"/>
    <property type="project" value="TreeGrafter"/>
</dbReference>
<feature type="repeat" description="WD" evidence="3">
    <location>
        <begin position="182"/>
        <end position="217"/>
    </location>
</feature>
<dbReference type="Gene3D" id="2.130.10.10">
    <property type="entry name" value="YVTN repeat-like/Quinoprotein amine dehydrogenase"/>
    <property type="match status" value="2"/>
</dbReference>
<feature type="compositionally biased region" description="Basic and acidic residues" evidence="4">
    <location>
        <begin position="574"/>
        <end position="586"/>
    </location>
</feature>
<dbReference type="AlphaFoldDB" id="A0A2T9XX37"/>
<sequence>MNKSNGKSFSGGGLNFAQLYKESTSKQKVKNNDQDTHYNSSEKDLQKDGNEQVSEIIVDQKNTENSKNLESSYPLEKSIKLKGHTRAVTALDWDASGSRLLTGGYDYLIKFWNFAAMDSSLRSFREIEPVEGCQINDLRFSLTGDVFLAIAGSPQARLFDRDGSLLNEYKRGDMYLRDMRHTSGHVSPINSCFWNPTNKKEFLTAASDSTVRIWDVDYHIKQKSVLVMKTKERGGKTSATSSIYSPDGKSIVTAQQDGCISIWSSSGTLSRPKMHLENAHSRDTPISCLLMDSDGNRIHSKSGDGTIKVWDIRSFKVPISERSGIHSTYPQANMEFSPDGKLIVTASEKISKKSSKNEIDSHGGSIPHLIFLNSQNLEIVHTQPINFEFDSESGDPTGVLSGSRHVGAKSLIKVLWHKELNQIAVTSSTGFTQIYFDMEKSIKGAKLCAFKPAKYKKTGLDGYSGEDVGRIITPHALPLFKDSSSSSTKRRTEKLRKDPIASRRPELPVRGQGRGGVIGTSETQHIMKSLIKDTTRDEDPREALLRHAAAAADSPYWVAPAYKKHQPEPIFDETGMKDEPELKRRK</sequence>
<evidence type="ECO:0000256" key="2">
    <source>
        <dbReference type="ARBA" id="ARBA00022737"/>
    </source>
</evidence>
<feature type="region of interest" description="Disordered" evidence="4">
    <location>
        <begin position="567"/>
        <end position="586"/>
    </location>
</feature>
<evidence type="ECO:0000313" key="7">
    <source>
        <dbReference type="Proteomes" id="UP000245699"/>
    </source>
</evidence>
<dbReference type="EMBL" id="MBFT01001258">
    <property type="protein sequence ID" value="PVU84651.1"/>
    <property type="molecule type" value="Genomic_DNA"/>
</dbReference>
<dbReference type="SUPFAM" id="SSF50978">
    <property type="entry name" value="WD40 repeat-like"/>
    <property type="match status" value="1"/>
</dbReference>
<organism evidence="5 7">
    <name type="scientific">Furculomyces boomerangus</name>
    <dbReference type="NCBI Taxonomy" id="61424"/>
    <lineage>
        <taxon>Eukaryota</taxon>
        <taxon>Fungi</taxon>
        <taxon>Fungi incertae sedis</taxon>
        <taxon>Zoopagomycota</taxon>
        <taxon>Kickxellomycotina</taxon>
        <taxon>Harpellomycetes</taxon>
        <taxon>Harpellales</taxon>
        <taxon>Harpellaceae</taxon>
        <taxon>Furculomyces</taxon>
    </lineage>
</organism>
<feature type="region of interest" description="Disordered" evidence="4">
    <location>
        <begin position="479"/>
        <end position="518"/>
    </location>
</feature>
<feature type="compositionally biased region" description="Basic and acidic residues" evidence="4">
    <location>
        <begin position="30"/>
        <end position="50"/>
    </location>
</feature>
<feature type="repeat" description="WD" evidence="3">
    <location>
        <begin position="81"/>
        <end position="122"/>
    </location>
</feature>
<dbReference type="PRINTS" id="PR00320">
    <property type="entry name" value="GPROTEINBRPT"/>
</dbReference>
<gene>
    <name evidence="6" type="ORF">BB559_005180</name>
    <name evidence="5" type="ORF">BB559_007503</name>
</gene>
<dbReference type="SMART" id="SM00320">
    <property type="entry name" value="WD40"/>
    <property type="match status" value="5"/>
</dbReference>
<feature type="repeat" description="WD" evidence="3">
    <location>
        <begin position="279"/>
        <end position="320"/>
    </location>
</feature>
<accession>A0A2T9XX37</accession>
<dbReference type="STRING" id="61424.A0A2T9XX37"/>
<dbReference type="InterPro" id="IPR036322">
    <property type="entry name" value="WD40_repeat_dom_sf"/>
</dbReference>
<dbReference type="InterPro" id="IPR015943">
    <property type="entry name" value="WD40/YVTN_repeat-like_dom_sf"/>
</dbReference>
<keyword evidence="7" id="KW-1185">Reference proteome</keyword>
<evidence type="ECO:0000256" key="3">
    <source>
        <dbReference type="PROSITE-ProRule" id="PRU00221"/>
    </source>
</evidence>
<feature type="compositionally biased region" description="Basic and acidic residues" evidence="4">
    <location>
        <begin position="495"/>
        <end position="507"/>
    </location>
</feature>
<feature type="region of interest" description="Disordered" evidence="4">
    <location>
        <begin position="24"/>
        <end position="50"/>
    </location>
</feature>
<evidence type="ECO:0000256" key="4">
    <source>
        <dbReference type="SAM" id="MobiDB-lite"/>
    </source>
</evidence>
<name>A0A2T9XX37_9FUNG</name>
<evidence type="ECO:0000256" key="1">
    <source>
        <dbReference type="ARBA" id="ARBA00022574"/>
    </source>
</evidence>
<keyword evidence="1 3" id="KW-0853">WD repeat</keyword>
<dbReference type="EMBL" id="MBFT01000563">
    <property type="protein sequence ID" value="PVU89246.1"/>
    <property type="molecule type" value="Genomic_DNA"/>
</dbReference>
<dbReference type="InterPro" id="IPR020472">
    <property type="entry name" value="WD40_PAC1"/>
</dbReference>
<feature type="repeat" description="WD" evidence="3">
    <location>
        <begin position="232"/>
        <end position="264"/>
    </location>
</feature>
<evidence type="ECO:0000313" key="6">
    <source>
        <dbReference type="EMBL" id="PVU89246.1"/>
    </source>
</evidence>
<reference evidence="5 7" key="1">
    <citation type="journal article" date="2018" name="MBio">
        <title>Comparative Genomics Reveals the Core Gene Toolbox for the Fungus-Insect Symbiosis.</title>
        <authorList>
            <person name="Wang Y."/>
            <person name="Stata M."/>
            <person name="Wang W."/>
            <person name="Stajich J.E."/>
            <person name="White M.M."/>
            <person name="Moncalvo J.M."/>
        </authorList>
    </citation>
    <scope>NUCLEOTIDE SEQUENCE [LARGE SCALE GENOMIC DNA]</scope>
    <source>
        <strain evidence="5 7">AUS-77-4</strain>
    </source>
</reference>
<dbReference type="Proteomes" id="UP000245699">
    <property type="component" value="Unassembled WGS sequence"/>
</dbReference>
<dbReference type="Pfam" id="PF00400">
    <property type="entry name" value="WD40"/>
    <property type="match status" value="4"/>
</dbReference>
<protein>
    <submittedName>
        <fullName evidence="5">Uncharacterized protein</fullName>
    </submittedName>
</protein>
<proteinExistence type="predicted"/>
<evidence type="ECO:0000313" key="5">
    <source>
        <dbReference type="EMBL" id="PVU84651.1"/>
    </source>
</evidence>
<dbReference type="PANTHER" id="PTHR16017:SF0">
    <property type="entry name" value="WD REPEAT-CONTAINING PROTEIN 70"/>
    <property type="match status" value="1"/>
</dbReference>
<dbReference type="InterPro" id="IPR051858">
    <property type="entry name" value="WD_repeat_GAD-1"/>
</dbReference>
<dbReference type="OrthoDB" id="10264376at2759"/>
<dbReference type="GO" id="GO:0005634">
    <property type="term" value="C:nucleus"/>
    <property type="evidence" value="ECO:0007669"/>
    <property type="project" value="TreeGrafter"/>
</dbReference>
<comment type="caution">
    <text evidence="5">The sequence shown here is derived from an EMBL/GenBank/DDBJ whole genome shotgun (WGS) entry which is preliminary data.</text>
</comment>
<dbReference type="PROSITE" id="PS50294">
    <property type="entry name" value="WD_REPEATS_REGION"/>
    <property type="match status" value="3"/>
</dbReference>
<dbReference type="PROSITE" id="PS50082">
    <property type="entry name" value="WD_REPEATS_2"/>
    <property type="match status" value="4"/>
</dbReference>